<gene>
    <name evidence="1" type="ORF">AS25_01685</name>
</gene>
<evidence type="ECO:0000313" key="2">
    <source>
        <dbReference type="Proteomes" id="UP000030664"/>
    </source>
</evidence>
<organism evidence="1 2">
    <name type="scientific">Kocuria marina</name>
    <dbReference type="NCBI Taxonomy" id="223184"/>
    <lineage>
        <taxon>Bacteria</taxon>
        <taxon>Bacillati</taxon>
        <taxon>Actinomycetota</taxon>
        <taxon>Actinomycetes</taxon>
        <taxon>Micrococcales</taxon>
        <taxon>Micrococcaceae</taxon>
        <taxon>Kocuria</taxon>
    </lineage>
</organism>
<reference evidence="1 2" key="1">
    <citation type="submission" date="2014-09" db="EMBL/GenBank/DDBJ databases">
        <title>High-quality draft genome sequence of Kocuria marina SO9-6, an actinobacterium isolated from a copper mine.</title>
        <authorList>
            <person name="Castro D.B."/>
            <person name="Pereira L.B."/>
            <person name="Silva M.V."/>
            <person name="Silva B.P."/>
            <person name="Zanardi B.R."/>
            <person name="Carlos C."/>
            <person name="Belgini D.R."/>
            <person name="Limache E.G."/>
            <person name="Lacerda G.V."/>
            <person name="Nery M.B."/>
            <person name="Gomes M.B."/>
            <person name="Souza S."/>
            <person name="Silva T.M."/>
            <person name="Rodrigues V.D."/>
            <person name="Paulino L.C."/>
            <person name="Vicentini R."/>
            <person name="Ferraz L.F."/>
            <person name="Ottoboni L.M."/>
        </authorList>
    </citation>
    <scope>NUCLEOTIDE SEQUENCE [LARGE SCALE GENOMIC DNA]</scope>
    <source>
        <strain evidence="1 2">SO9-6</strain>
    </source>
</reference>
<dbReference type="AlphaFoldDB" id="A0A0B0DD47"/>
<name>A0A0B0DD47_9MICC</name>
<accession>A0A0B0DD47</accession>
<proteinExistence type="predicted"/>
<protein>
    <submittedName>
        <fullName evidence="1">Uncharacterized protein</fullName>
    </submittedName>
</protein>
<evidence type="ECO:0000313" key="1">
    <source>
        <dbReference type="EMBL" id="KHE75333.1"/>
    </source>
</evidence>
<dbReference type="Proteomes" id="UP000030664">
    <property type="component" value="Unassembled WGS sequence"/>
</dbReference>
<dbReference type="STRING" id="223184.AS25_01685"/>
<comment type="caution">
    <text evidence="1">The sequence shown here is derived from an EMBL/GenBank/DDBJ whole genome shotgun (WGS) entry which is preliminary data.</text>
</comment>
<dbReference type="EMBL" id="JROM01000010">
    <property type="protein sequence ID" value="KHE75333.1"/>
    <property type="molecule type" value="Genomic_DNA"/>
</dbReference>
<sequence>MEDWTIARAQARMMRTAITCAGVGIRDLWREYHLLGGTIDGLEVDVYLHHALYLTRGDRDQLVRAARRLVPGARIPYTRDLRPDEWLPDP</sequence>